<proteinExistence type="predicted"/>
<dbReference type="Gene3D" id="3.10.450.10">
    <property type="match status" value="1"/>
</dbReference>
<dbReference type="RefSeq" id="XP_024580780.1">
    <property type="nucleotide sequence ID" value="XM_024730510.1"/>
</dbReference>
<keyword evidence="3" id="KW-1185">Reference proteome</keyword>
<organism evidence="2 3">
    <name type="scientific">Plasmopara halstedii</name>
    <name type="common">Downy mildew of sunflower</name>
    <dbReference type="NCBI Taxonomy" id="4781"/>
    <lineage>
        <taxon>Eukaryota</taxon>
        <taxon>Sar</taxon>
        <taxon>Stramenopiles</taxon>
        <taxon>Oomycota</taxon>
        <taxon>Peronosporomycetes</taxon>
        <taxon>Peronosporales</taxon>
        <taxon>Peronosporaceae</taxon>
        <taxon>Plasmopara</taxon>
    </lineage>
</organism>
<protein>
    <submittedName>
        <fullName evidence="2">Protease inhibitor protein</fullName>
    </submittedName>
</protein>
<sequence>MLAALTFLLTSHAFAAASDVMTIGMTGSWSPAEITSNATDLLTTALKGDRYDSSVGEKRVCYTEVTSLETQVVAGTNYRFHMDGCEVTNSEGVCSESTLTSCDPSGFVVQIFEQTWTSTLKVTCIKPEESSDFSSLAKGQDSLSKQKMSEEEKKAIEAWILANGLNKYGDAATRIYLGGTPLFDEKTGATKDRYDYILSKHPDRPWQTTGVKANLLAIDKTEETVDATNDETR</sequence>
<dbReference type="AlphaFoldDB" id="A0A0N7L6J0"/>
<reference evidence="3" key="1">
    <citation type="submission" date="2014-09" db="EMBL/GenBank/DDBJ databases">
        <authorList>
            <person name="Sharma Rahul"/>
            <person name="Thines Marco"/>
        </authorList>
    </citation>
    <scope>NUCLEOTIDE SEQUENCE [LARGE SCALE GENOMIC DNA]</scope>
</reference>
<dbReference type="OMA" id="GWHEANV"/>
<dbReference type="Proteomes" id="UP000054928">
    <property type="component" value="Unassembled WGS sequence"/>
</dbReference>
<dbReference type="OrthoDB" id="2016588at2759"/>
<dbReference type="STRING" id="4781.A0A0N7L6J0"/>
<dbReference type="InterPro" id="IPR046350">
    <property type="entry name" value="Cystatin_sf"/>
</dbReference>
<feature type="signal peptide" evidence="1">
    <location>
        <begin position="1"/>
        <end position="17"/>
    </location>
</feature>
<evidence type="ECO:0000313" key="2">
    <source>
        <dbReference type="EMBL" id="CEG44411.1"/>
    </source>
</evidence>
<dbReference type="EMBL" id="CCYD01001204">
    <property type="protein sequence ID" value="CEG44411.1"/>
    <property type="molecule type" value="Genomic_DNA"/>
</dbReference>
<keyword evidence="1" id="KW-0732">Signal</keyword>
<evidence type="ECO:0000256" key="1">
    <source>
        <dbReference type="SAM" id="SignalP"/>
    </source>
</evidence>
<dbReference type="GeneID" id="36395834"/>
<dbReference type="InterPro" id="IPR018073">
    <property type="entry name" value="Prot_inh_cystat_CS"/>
</dbReference>
<dbReference type="PROSITE" id="PS00287">
    <property type="entry name" value="CYSTATIN"/>
    <property type="match status" value="1"/>
</dbReference>
<evidence type="ECO:0000313" key="3">
    <source>
        <dbReference type="Proteomes" id="UP000054928"/>
    </source>
</evidence>
<dbReference type="SUPFAM" id="SSF54403">
    <property type="entry name" value="Cystatin/monellin"/>
    <property type="match status" value="1"/>
</dbReference>
<feature type="chain" id="PRO_5006015093" evidence="1">
    <location>
        <begin position="18"/>
        <end position="233"/>
    </location>
</feature>
<accession>A0A0N7L6J0</accession>
<name>A0A0N7L6J0_PLAHL</name>